<feature type="domain" description="Transposase IS66 zinc-finger binding" evidence="3">
    <location>
        <begin position="159"/>
        <end position="202"/>
    </location>
</feature>
<evidence type="ECO:0000259" key="2">
    <source>
        <dbReference type="Pfam" id="PF03050"/>
    </source>
</evidence>
<dbReference type="InterPro" id="IPR052344">
    <property type="entry name" value="Transposase-related"/>
</dbReference>
<evidence type="ECO:0000313" key="6">
    <source>
        <dbReference type="Proteomes" id="UP000032702"/>
    </source>
</evidence>
<dbReference type="InterPro" id="IPR024474">
    <property type="entry name" value="Znf_dom_IS66"/>
</dbReference>
<feature type="compositionally biased region" description="Low complexity" evidence="1">
    <location>
        <begin position="113"/>
        <end position="123"/>
    </location>
</feature>
<feature type="domain" description="Transposase TnpC homeodomain" evidence="4">
    <location>
        <begin position="67"/>
        <end position="151"/>
    </location>
</feature>
<evidence type="ECO:0000259" key="4">
    <source>
        <dbReference type="Pfam" id="PF13007"/>
    </source>
</evidence>
<feature type="region of interest" description="Disordered" evidence="1">
    <location>
        <begin position="1"/>
        <end position="24"/>
    </location>
</feature>
<dbReference type="Pfam" id="PF13007">
    <property type="entry name" value="LZ_Tnp_IS66"/>
    <property type="match status" value="1"/>
</dbReference>
<feature type="region of interest" description="Disordered" evidence="1">
    <location>
        <begin position="99"/>
        <end position="136"/>
    </location>
</feature>
<dbReference type="Proteomes" id="UP000032702">
    <property type="component" value="Unassembled WGS sequence"/>
</dbReference>
<comment type="caution">
    <text evidence="5">The sequence shown here is derived from an EMBL/GenBank/DDBJ whole genome shotgun (WGS) entry which is preliminary data.</text>
</comment>
<dbReference type="AlphaFoldDB" id="Q08WW0"/>
<dbReference type="InterPro" id="IPR004291">
    <property type="entry name" value="Transposase_IS66_central"/>
</dbReference>
<dbReference type="InterPro" id="IPR024463">
    <property type="entry name" value="Transposase_TnpC_homeodom"/>
</dbReference>
<name>Q08WW0_STIAD</name>
<accession>Q08WW0</accession>
<dbReference type="RefSeq" id="WP_002615856.1">
    <property type="nucleotide sequence ID" value="NC_014623.1"/>
</dbReference>
<dbReference type="PANTHER" id="PTHR33678:SF1">
    <property type="entry name" value="BLL1576 PROTEIN"/>
    <property type="match status" value="1"/>
</dbReference>
<gene>
    <name evidence="5" type="ORF">STIAU_4422</name>
</gene>
<dbReference type="Pfam" id="PF03050">
    <property type="entry name" value="DDE_Tnp_IS66"/>
    <property type="match status" value="1"/>
</dbReference>
<dbReference type="EMBL" id="AAMD01000097">
    <property type="protein sequence ID" value="EAU64968.1"/>
    <property type="molecule type" value="Genomic_DNA"/>
</dbReference>
<sequence>MTTPRTVADERGQLEEEQQPPSEASDLEAVRAYMLQLVQEGHGEQAIELLLDLLGRLREAHSSTAVRLQQALRQLYGRRSEKVQPGQLQLLLELLTQPPPAAPEAGSTLASGAPAPVACAAPPADAPKTPPRRPALRGAKALPEHLERREVELKPSDEECTCPDCGKPRKVIGEDVSHRLELEPARFSMRVEKRPRLACPRCREGVAVAPASQAPLPGALPGPGLLAQLLVGKFRDGLPLYRQQGIFQQRHGVRLPTSTLGEWVAHASDVLLPGVQLLKQRTLGDGLLHTDDTGVRVLDSDDARGIKRGHLWPYVGQGGNVFVEYTPTWSGQGPQAVLATYKGYLVADGYAGYQPLFGPTSPRTEVGCRVGGDVAAPAPHSPGRADFPHPVLHGAVSLVVV</sequence>
<evidence type="ECO:0000313" key="5">
    <source>
        <dbReference type="EMBL" id="EAU64968.1"/>
    </source>
</evidence>
<feature type="domain" description="Transposase IS66 central" evidence="2">
    <location>
        <begin position="219"/>
        <end position="368"/>
    </location>
</feature>
<dbReference type="NCBIfam" id="NF033517">
    <property type="entry name" value="transpos_IS66"/>
    <property type="match status" value="1"/>
</dbReference>
<reference evidence="5 6" key="1">
    <citation type="submission" date="2006-04" db="EMBL/GenBank/DDBJ databases">
        <authorList>
            <person name="Nierman W.C."/>
        </authorList>
    </citation>
    <scope>NUCLEOTIDE SEQUENCE [LARGE SCALE GENOMIC DNA]</scope>
    <source>
        <strain evidence="5 6">DW4/3-1</strain>
    </source>
</reference>
<dbReference type="PANTHER" id="PTHR33678">
    <property type="entry name" value="BLL1576 PROTEIN"/>
    <property type="match status" value="1"/>
</dbReference>
<dbReference type="PATRIC" id="fig|378806.16.peg.3980"/>
<dbReference type="Pfam" id="PF13005">
    <property type="entry name" value="zf-IS66"/>
    <property type="match status" value="1"/>
</dbReference>
<organism evidence="5 6">
    <name type="scientific">Stigmatella aurantiaca (strain DW4/3-1)</name>
    <dbReference type="NCBI Taxonomy" id="378806"/>
    <lineage>
        <taxon>Bacteria</taxon>
        <taxon>Pseudomonadati</taxon>
        <taxon>Myxococcota</taxon>
        <taxon>Myxococcia</taxon>
        <taxon>Myxococcales</taxon>
        <taxon>Cystobacterineae</taxon>
        <taxon>Archangiaceae</taxon>
        <taxon>Stigmatella</taxon>
    </lineage>
</organism>
<evidence type="ECO:0000256" key="1">
    <source>
        <dbReference type="SAM" id="MobiDB-lite"/>
    </source>
</evidence>
<protein>
    <submittedName>
        <fullName evidence="5">Transposase and inactivated derivative</fullName>
    </submittedName>
</protein>
<proteinExistence type="predicted"/>
<evidence type="ECO:0000259" key="3">
    <source>
        <dbReference type="Pfam" id="PF13005"/>
    </source>
</evidence>